<feature type="region of interest" description="Disordered" evidence="1">
    <location>
        <begin position="694"/>
        <end position="714"/>
    </location>
</feature>
<reference evidence="3 4" key="1">
    <citation type="submission" date="2021-05" db="EMBL/GenBank/DDBJ databases">
        <title>Genome Assembly of Synthetic Allotetraploid Brassica napus Reveals Homoeologous Exchanges between Subgenomes.</title>
        <authorList>
            <person name="Davis J.T."/>
        </authorList>
    </citation>
    <scope>NUCLEOTIDE SEQUENCE [LARGE SCALE GENOMIC DNA]</scope>
    <source>
        <strain evidence="4">cv. Da-Ae</strain>
        <tissue evidence="3">Seedling</tissue>
    </source>
</reference>
<protein>
    <recommendedName>
        <fullName evidence="2">Zinc knuckle CX2CX4HX4C domain-containing protein</fullName>
    </recommendedName>
</protein>
<keyword evidence="4" id="KW-1185">Reference proteome</keyword>
<dbReference type="PANTHER" id="PTHR31286">
    <property type="entry name" value="GLYCINE-RICH CELL WALL STRUCTURAL PROTEIN 1.8-LIKE"/>
    <property type="match status" value="1"/>
</dbReference>
<feature type="compositionally biased region" description="Basic and acidic residues" evidence="1">
    <location>
        <begin position="464"/>
        <end position="485"/>
    </location>
</feature>
<dbReference type="PANTHER" id="PTHR31286:SF162">
    <property type="entry name" value="DUF4283 DOMAIN-CONTAINING PROTEIN-RELATED"/>
    <property type="match status" value="1"/>
</dbReference>
<dbReference type="Proteomes" id="UP000824890">
    <property type="component" value="Unassembled WGS sequence"/>
</dbReference>
<name>A0ABQ7ZT64_BRANA</name>
<evidence type="ECO:0000256" key="1">
    <source>
        <dbReference type="SAM" id="MobiDB-lite"/>
    </source>
</evidence>
<proteinExistence type="predicted"/>
<evidence type="ECO:0000313" key="3">
    <source>
        <dbReference type="EMBL" id="KAH0883440.1"/>
    </source>
</evidence>
<feature type="region of interest" description="Disordered" evidence="1">
    <location>
        <begin position="425"/>
        <end position="505"/>
    </location>
</feature>
<organism evidence="3 4">
    <name type="scientific">Brassica napus</name>
    <name type="common">Rape</name>
    <dbReference type="NCBI Taxonomy" id="3708"/>
    <lineage>
        <taxon>Eukaryota</taxon>
        <taxon>Viridiplantae</taxon>
        <taxon>Streptophyta</taxon>
        <taxon>Embryophyta</taxon>
        <taxon>Tracheophyta</taxon>
        <taxon>Spermatophyta</taxon>
        <taxon>Magnoliopsida</taxon>
        <taxon>eudicotyledons</taxon>
        <taxon>Gunneridae</taxon>
        <taxon>Pentapetalae</taxon>
        <taxon>rosids</taxon>
        <taxon>malvids</taxon>
        <taxon>Brassicales</taxon>
        <taxon>Brassicaceae</taxon>
        <taxon>Brassiceae</taxon>
        <taxon>Brassica</taxon>
    </lineage>
</organism>
<evidence type="ECO:0000313" key="4">
    <source>
        <dbReference type="Proteomes" id="UP000824890"/>
    </source>
</evidence>
<dbReference type="Pfam" id="PF14392">
    <property type="entry name" value="zf-CCHC_4"/>
    <property type="match status" value="1"/>
</dbReference>
<feature type="compositionally biased region" description="Low complexity" evidence="1">
    <location>
        <begin position="136"/>
        <end position="150"/>
    </location>
</feature>
<dbReference type="EMBL" id="JAGKQM010000014">
    <property type="protein sequence ID" value="KAH0883440.1"/>
    <property type="molecule type" value="Genomic_DNA"/>
</dbReference>
<feature type="region of interest" description="Disordered" evidence="1">
    <location>
        <begin position="134"/>
        <end position="192"/>
    </location>
</feature>
<dbReference type="InterPro" id="IPR040256">
    <property type="entry name" value="At4g02000-like"/>
</dbReference>
<evidence type="ECO:0000259" key="2">
    <source>
        <dbReference type="Pfam" id="PF14392"/>
    </source>
</evidence>
<gene>
    <name evidence="3" type="ORF">HID58_059536</name>
</gene>
<feature type="domain" description="Zinc knuckle CX2CX4HX4C" evidence="2">
    <location>
        <begin position="340"/>
        <end position="386"/>
    </location>
</feature>
<comment type="caution">
    <text evidence="3">The sequence shown here is derived from an EMBL/GenBank/DDBJ whole genome shotgun (WGS) entry which is preliminary data.</text>
</comment>
<dbReference type="InterPro" id="IPR025836">
    <property type="entry name" value="Zn_knuckle_CX2CX4HX4C"/>
</dbReference>
<feature type="compositionally biased region" description="Low complexity" evidence="1">
    <location>
        <begin position="428"/>
        <end position="441"/>
    </location>
</feature>
<sequence length="735" mass="82216">MLKAFCSNTWKQGLSGRSIGSSSFSDIKRIASCKDSAICVEEEEHGGKFRGIEKCNRGSSPNTQDLFKDKGLVFGFELQSGLQSGMPQKGDPLSGTGSLPLSFRSQRRCAPVENEVSSSSSPCDPLVFRIGSSLEGRSSGTKSSGNKNGTRPQRWKRLAGKKAGDSVVQRPSGVVIREESRGGDTSNADEYSGSKAKRKALFRSDFSLDFRSPSDLYAPRSRHQPSLLHVDVSGFKSVSSPTITIVLTANRFSFTRGFYVNTFLTNGLGNLRSISDNTAHWPVSITFVVHDDYPWIIPFWVQLIGFPLHLWTDTNLRNIGGRLGHVDTLELTEGRMLIEVDSRRPLKFSRKVEYEGDEVTIEIKYDKLFKHCTICGLLSHEKGYCPSMDVRSRLQHVERPDFFSRVQRAQDMPRQNWSRDALVNARPSQQSSLQTQELQSSRYYTSKPVRYDDKSTRGQGPRYWENDSSRGRHSDRIIRSRDDHLRRNRYSRARDNPGPYMHPNEKAWKVKPKTHEVGRGQSAVDEDAMIRGATSGEIVPYEQSPEHKSRSIVDLAEMRSGEKTSNRKLASTIVTPVRADHPMEENVTLRDRGEARALAFSPNGEPSHADDLIIGALSDMEIMEQSDGALMADGDDGEDLLGLDLMELEDRQPQLRSLQVLGRRSSSRSSRTKKLGAKRSAPLGINRKFEILRRGSPSKRSTATVSHVAEGGEKPRRLVVGYPFGKMNNESNEEA</sequence>
<accession>A0ABQ7ZT64</accession>